<dbReference type="GO" id="GO:0051999">
    <property type="term" value="P:mannosyl-inositol phosphorylceramide biosynthetic process"/>
    <property type="evidence" value="ECO:0007669"/>
    <property type="project" value="TreeGrafter"/>
</dbReference>
<dbReference type="PANTHER" id="PTHR32385">
    <property type="entry name" value="MANNOSYL PHOSPHORYLINOSITOL CERAMIDE SYNTHASE"/>
    <property type="match status" value="1"/>
</dbReference>
<dbReference type="Proteomes" id="UP000784919">
    <property type="component" value="Unassembled WGS sequence"/>
</dbReference>
<name>A0A9P7MWC3_9HYPO</name>
<dbReference type="EMBL" id="SRPS01000047">
    <property type="protein sequence ID" value="KAG5972339.1"/>
    <property type="molecule type" value="Genomic_DNA"/>
</dbReference>
<evidence type="ECO:0000256" key="2">
    <source>
        <dbReference type="ARBA" id="ARBA00022679"/>
    </source>
</evidence>
<keyword evidence="2" id="KW-0808">Transferase</keyword>
<reference evidence="3" key="1">
    <citation type="journal article" date="2020" name="bioRxiv">
        <title>Whole genome comparisons of ergot fungi reveals the divergence and evolution of species within the genus Claviceps are the result of varying mechanisms driving genome evolution and host range expansion.</title>
        <authorList>
            <person name="Wyka S.A."/>
            <person name="Mondo S.J."/>
            <person name="Liu M."/>
            <person name="Dettman J."/>
            <person name="Nalam V."/>
            <person name="Broders K.D."/>
        </authorList>
    </citation>
    <scope>NUCLEOTIDE SEQUENCE</scope>
    <source>
        <strain evidence="3">CCC 1102</strain>
    </source>
</reference>
<dbReference type="InterPro" id="IPR007577">
    <property type="entry name" value="GlycoTrfase_DXD_sugar-bd_CS"/>
</dbReference>
<dbReference type="Pfam" id="PF04488">
    <property type="entry name" value="Gly_transf_sug"/>
    <property type="match status" value="1"/>
</dbReference>
<dbReference type="PANTHER" id="PTHR32385:SF15">
    <property type="entry name" value="INOSITOL PHOSPHOCERAMIDE MANNOSYLTRANSFERASE 1"/>
    <property type="match status" value="1"/>
</dbReference>
<organism evidence="3 4">
    <name type="scientific">Claviceps arundinis</name>
    <dbReference type="NCBI Taxonomy" id="1623583"/>
    <lineage>
        <taxon>Eukaryota</taxon>
        <taxon>Fungi</taxon>
        <taxon>Dikarya</taxon>
        <taxon>Ascomycota</taxon>
        <taxon>Pezizomycotina</taxon>
        <taxon>Sordariomycetes</taxon>
        <taxon>Hypocreomycetidae</taxon>
        <taxon>Hypocreales</taxon>
        <taxon>Clavicipitaceae</taxon>
        <taxon>Claviceps</taxon>
    </lineage>
</organism>
<protein>
    <submittedName>
        <fullName evidence="3">Uncharacterized protein</fullName>
    </submittedName>
</protein>
<gene>
    <name evidence="3" type="ORF">E4U56_006069</name>
</gene>
<dbReference type="Gene3D" id="3.90.550.20">
    <property type="match status" value="1"/>
</dbReference>
<comment type="caution">
    <text evidence="3">The sequence shown here is derived from an EMBL/GenBank/DDBJ whole genome shotgun (WGS) entry which is preliminary data.</text>
</comment>
<evidence type="ECO:0000313" key="4">
    <source>
        <dbReference type="Proteomes" id="UP000784919"/>
    </source>
</evidence>
<evidence type="ECO:0000313" key="3">
    <source>
        <dbReference type="EMBL" id="KAG5972339.1"/>
    </source>
</evidence>
<accession>A0A9P7MWC3</accession>
<dbReference type="SUPFAM" id="SSF53448">
    <property type="entry name" value="Nucleotide-diphospho-sugar transferases"/>
    <property type="match status" value="1"/>
</dbReference>
<evidence type="ECO:0000256" key="1">
    <source>
        <dbReference type="ARBA" id="ARBA00009003"/>
    </source>
</evidence>
<proteinExistence type="inferred from homology"/>
<dbReference type="GO" id="GO:0016020">
    <property type="term" value="C:membrane"/>
    <property type="evidence" value="ECO:0007669"/>
    <property type="project" value="GOC"/>
</dbReference>
<dbReference type="OrthoDB" id="3647at2759"/>
<dbReference type="InterPro" id="IPR029044">
    <property type="entry name" value="Nucleotide-diphossugar_trans"/>
</dbReference>
<dbReference type="InterPro" id="IPR051706">
    <property type="entry name" value="Glycosyltransferase_domain"/>
</dbReference>
<dbReference type="AlphaFoldDB" id="A0A9P7MWC3"/>
<sequence>MGKSRWFFISHSYFFCYAIMCFKKPSLRRALLLILFLAVIAYTINKFHGLSADDALLRSLYTPFDAKSPELDNELSSTVEYIPRIIHQTYKTNILPEAWVEPYQTCLYFNPADKWRRVLWTDETSRDFIRDFYPSFLPTYDGYPYNIQRVDAFRYFVLHYYGGIYLDLDIGCKKDLSPLLKQHAFFAKTEPHGVSNDVMGMKRGHPVFANLVAALQENDYRRGTKYPTVMMSTGPLFVTNLLLDFLKSRLHGQVAGIQQSQHPESLVAILPPVLYGTSPYSYFRHYEGSTWHSWDARLVLAISRRPALFVVGVLLSVASCTCIRYRRRVPRRPYASVAVEV</sequence>
<dbReference type="GO" id="GO:0000030">
    <property type="term" value="F:mannosyltransferase activity"/>
    <property type="evidence" value="ECO:0007669"/>
    <property type="project" value="TreeGrafter"/>
</dbReference>
<comment type="similarity">
    <text evidence="1">Belongs to the glycosyltransferase 32 family.</text>
</comment>